<protein>
    <recommendedName>
        <fullName evidence="5">Chitin-binding type-4 domain-containing protein</fullName>
    </recommendedName>
</protein>
<dbReference type="EMBL" id="BAABJV010000014">
    <property type="protein sequence ID" value="GAA4789403.1"/>
    <property type="molecule type" value="Genomic_DNA"/>
</dbReference>
<evidence type="ECO:0000256" key="4">
    <source>
        <dbReference type="SAM" id="SignalP"/>
    </source>
</evidence>
<keyword evidence="3" id="KW-0812">Transmembrane</keyword>
<feature type="compositionally biased region" description="Low complexity" evidence="2">
    <location>
        <begin position="244"/>
        <end position="253"/>
    </location>
</feature>
<proteinExistence type="predicted"/>
<feature type="chain" id="PRO_5045903460" description="Chitin-binding type-4 domain-containing protein" evidence="4">
    <location>
        <begin position="33"/>
        <end position="339"/>
    </location>
</feature>
<dbReference type="PANTHER" id="PTHR34823:SF1">
    <property type="entry name" value="CHITIN-BINDING TYPE-4 DOMAIN-CONTAINING PROTEIN"/>
    <property type="match status" value="1"/>
</dbReference>
<dbReference type="Pfam" id="PF03067">
    <property type="entry name" value="LPMO_10"/>
    <property type="match status" value="1"/>
</dbReference>
<dbReference type="Proteomes" id="UP001501147">
    <property type="component" value="Unassembled WGS sequence"/>
</dbReference>
<dbReference type="Gene3D" id="2.70.50.50">
    <property type="entry name" value="chitin-binding protein cbp21"/>
    <property type="match status" value="1"/>
</dbReference>
<feature type="domain" description="Chitin-binding type-4" evidence="5">
    <location>
        <begin position="35"/>
        <end position="213"/>
    </location>
</feature>
<evidence type="ECO:0000259" key="5">
    <source>
        <dbReference type="Pfam" id="PF03067"/>
    </source>
</evidence>
<feature type="transmembrane region" description="Helical" evidence="3">
    <location>
        <begin position="311"/>
        <end position="334"/>
    </location>
</feature>
<keyword evidence="1 4" id="KW-0732">Signal</keyword>
<evidence type="ECO:0000256" key="1">
    <source>
        <dbReference type="ARBA" id="ARBA00022729"/>
    </source>
</evidence>
<dbReference type="InterPro" id="IPR014756">
    <property type="entry name" value="Ig_E-set"/>
</dbReference>
<keyword evidence="3" id="KW-0472">Membrane</keyword>
<dbReference type="InterPro" id="IPR004302">
    <property type="entry name" value="Cellulose/chitin-bd_N"/>
</dbReference>
<dbReference type="PANTHER" id="PTHR34823">
    <property type="entry name" value="GLCNAC-BINDING PROTEIN A"/>
    <property type="match status" value="1"/>
</dbReference>
<dbReference type="CDD" id="cd21177">
    <property type="entry name" value="LPMO_AA10"/>
    <property type="match status" value="1"/>
</dbReference>
<name>A0ABP9B1P9_9ACTN</name>
<dbReference type="InterPro" id="IPR051024">
    <property type="entry name" value="GlcNAc_Chitin_IntDeg"/>
</dbReference>
<dbReference type="RefSeq" id="WP_345615340.1">
    <property type="nucleotide sequence ID" value="NZ_BAABJV010000014.1"/>
</dbReference>
<comment type="caution">
    <text evidence="6">The sequence shown here is derived from an EMBL/GenBank/DDBJ whole genome shotgun (WGS) entry which is preliminary data.</text>
</comment>
<organism evidence="6 7">
    <name type="scientific">Streptomyces sanyensis</name>
    <dbReference type="NCBI Taxonomy" id="568869"/>
    <lineage>
        <taxon>Bacteria</taxon>
        <taxon>Bacillati</taxon>
        <taxon>Actinomycetota</taxon>
        <taxon>Actinomycetes</taxon>
        <taxon>Kitasatosporales</taxon>
        <taxon>Streptomycetaceae</taxon>
        <taxon>Streptomyces</taxon>
    </lineage>
</organism>
<evidence type="ECO:0000256" key="3">
    <source>
        <dbReference type="SAM" id="Phobius"/>
    </source>
</evidence>
<feature type="signal peptide" evidence="4">
    <location>
        <begin position="1"/>
        <end position="32"/>
    </location>
</feature>
<dbReference type="SUPFAM" id="SSF81296">
    <property type="entry name" value="E set domains"/>
    <property type="match status" value="1"/>
</dbReference>
<accession>A0ABP9B1P9</accession>
<evidence type="ECO:0000313" key="6">
    <source>
        <dbReference type="EMBL" id="GAA4789403.1"/>
    </source>
</evidence>
<feature type="region of interest" description="Disordered" evidence="2">
    <location>
        <begin position="213"/>
        <end position="301"/>
    </location>
</feature>
<reference evidence="7" key="1">
    <citation type="journal article" date="2019" name="Int. J. Syst. Evol. Microbiol.">
        <title>The Global Catalogue of Microorganisms (GCM) 10K type strain sequencing project: providing services to taxonomists for standard genome sequencing and annotation.</title>
        <authorList>
            <consortium name="The Broad Institute Genomics Platform"/>
            <consortium name="The Broad Institute Genome Sequencing Center for Infectious Disease"/>
            <person name="Wu L."/>
            <person name="Ma J."/>
        </authorList>
    </citation>
    <scope>NUCLEOTIDE SEQUENCE [LARGE SCALE GENOMIC DNA]</scope>
    <source>
        <strain evidence="7">JCM 18324</strain>
    </source>
</reference>
<evidence type="ECO:0000256" key="2">
    <source>
        <dbReference type="SAM" id="MobiDB-lite"/>
    </source>
</evidence>
<keyword evidence="7" id="KW-1185">Reference proteome</keyword>
<keyword evidence="3" id="KW-1133">Transmembrane helix</keyword>
<gene>
    <name evidence="6" type="ORF">GCM10023329_46000</name>
</gene>
<sequence length="339" mass="33919">MNQHRAPSPAATAVSAALAVPFLLLAPTAAPAAAHGAPTDPVSRAAACGAGSAELRATAACRAAAAASPGGALGPWDDLRVAGVAGRDRSLIPDGRLCSAGLGRYRGLDLARADWPATLLRQGAAVTMTYRATIAHRGTFTVYATRQGRDPAAPLTWGALSPRPLATVTDPPLRDGRYRIRFRLPENLTGRHILYTVWRNTDTPDTYYSCSDVVLRPGSGEPSTLPVPSGEGEGEGEDGGGGAQEPPGAGPSAHEPPPPSAPDGAAGEPGGAEPSAGAGGGAPAGPPQAGAQPAPPRTAPTALERLADDKAVGILAGGVAGVLALASLCGAVLLRRRAV</sequence>
<evidence type="ECO:0000313" key="7">
    <source>
        <dbReference type="Proteomes" id="UP001501147"/>
    </source>
</evidence>
<feature type="compositionally biased region" description="Low complexity" evidence="2">
    <location>
        <begin position="262"/>
        <end position="276"/>
    </location>
</feature>